<dbReference type="Gramene" id="TVU25973">
    <property type="protein sequence ID" value="TVU25973"/>
    <property type="gene ID" value="EJB05_28496"/>
</dbReference>
<evidence type="ECO:0000313" key="2">
    <source>
        <dbReference type="EMBL" id="TVU25973.1"/>
    </source>
</evidence>
<evidence type="ECO:0000313" key="3">
    <source>
        <dbReference type="Proteomes" id="UP000324897"/>
    </source>
</evidence>
<organism evidence="2 3">
    <name type="scientific">Eragrostis curvula</name>
    <name type="common">weeping love grass</name>
    <dbReference type="NCBI Taxonomy" id="38414"/>
    <lineage>
        <taxon>Eukaryota</taxon>
        <taxon>Viridiplantae</taxon>
        <taxon>Streptophyta</taxon>
        <taxon>Embryophyta</taxon>
        <taxon>Tracheophyta</taxon>
        <taxon>Spermatophyta</taxon>
        <taxon>Magnoliopsida</taxon>
        <taxon>Liliopsida</taxon>
        <taxon>Poales</taxon>
        <taxon>Poaceae</taxon>
        <taxon>PACMAD clade</taxon>
        <taxon>Chloridoideae</taxon>
        <taxon>Eragrostideae</taxon>
        <taxon>Eragrostidinae</taxon>
        <taxon>Eragrostis</taxon>
    </lineage>
</organism>
<gene>
    <name evidence="2" type="ORF">EJB05_28496</name>
</gene>
<dbReference type="Proteomes" id="UP000324897">
    <property type="component" value="Chromosome 2"/>
</dbReference>
<feature type="region of interest" description="Disordered" evidence="1">
    <location>
        <begin position="1"/>
        <end position="20"/>
    </location>
</feature>
<keyword evidence="3" id="KW-1185">Reference proteome</keyword>
<sequence length="88" mass="9681">MASSSSARDCSKVRGSSPRELRRGSCLVELGCMFLLVGVHFDGIAKNIFVSVKGLNTLKYLKISTFDSTHVGTHRNQPCAKMSQTTMW</sequence>
<accession>A0A5J9UQF0</accession>
<name>A0A5J9UQF0_9POAL</name>
<dbReference type="AlphaFoldDB" id="A0A5J9UQF0"/>
<feature type="non-terminal residue" evidence="2">
    <location>
        <position position="1"/>
    </location>
</feature>
<proteinExistence type="predicted"/>
<dbReference type="EMBL" id="RWGY01000013">
    <property type="protein sequence ID" value="TVU25973.1"/>
    <property type="molecule type" value="Genomic_DNA"/>
</dbReference>
<reference evidence="2 3" key="1">
    <citation type="journal article" date="2019" name="Sci. Rep.">
        <title>A high-quality genome of Eragrostis curvula grass provides insights into Poaceae evolution and supports new strategies to enhance forage quality.</title>
        <authorList>
            <person name="Carballo J."/>
            <person name="Santos B.A.C.M."/>
            <person name="Zappacosta D."/>
            <person name="Garbus I."/>
            <person name="Selva J.P."/>
            <person name="Gallo C.A."/>
            <person name="Diaz A."/>
            <person name="Albertini E."/>
            <person name="Caccamo M."/>
            <person name="Echenique V."/>
        </authorList>
    </citation>
    <scope>NUCLEOTIDE SEQUENCE [LARGE SCALE GENOMIC DNA]</scope>
    <source>
        <strain evidence="3">cv. Victoria</strain>
        <tissue evidence="2">Leaf</tissue>
    </source>
</reference>
<feature type="compositionally biased region" description="Basic and acidic residues" evidence="1">
    <location>
        <begin position="9"/>
        <end position="20"/>
    </location>
</feature>
<comment type="caution">
    <text evidence="2">The sequence shown here is derived from an EMBL/GenBank/DDBJ whole genome shotgun (WGS) entry which is preliminary data.</text>
</comment>
<protein>
    <submittedName>
        <fullName evidence="2">Uncharacterized protein</fullName>
    </submittedName>
</protein>
<evidence type="ECO:0000256" key="1">
    <source>
        <dbReference type="SAM" id="MobiDB-lite"/>
    </source>
</evidence>